<name>A0ACC3DV49_9PEZI</name>
<protein>
    <submittedName>
        <fullName evidence="1">Uncharacterized protein</fullName>
    </submittedName>
</protein>
<accession>A0ACC3DV49</accession>
<evidence type="ECO:0000313" key="1">
    <source>
        <dbReference type="EMBL" id="KAK3080581.1"/>
    </source>
</evidence>
<dbReference type="Proteomes" id="UP001186974">
    <property type="component" value="Unassembled WGS sequence"/>
</dbReference>
<gene>
    <name evidence="1" type="ORF">LTS18_015150</name>
</gene>
<sequence>MLTTFTVSTGHSAWIGYQVLFGLGAGFGMQQSNLAVQTCLPRKDVPTGSAIIFFFQNLGGALFVSVGQNVFLGRLIPNLAGVGNIDPNVIINTGATALRGVVDPSNLDAVLHAYNAALMSGPMIAAVVVACLAILGAVGVEWKSVKQNMPATKKAATEKGDVGKGDMTPPRTAEVESPETAFKEKDLDPAMMSTDGLGEKA</sequence>
<proteinExistence type="predicted"/>
<evidence type="ECO:0000313" key="2">
    <source>
        <dbReference type="Proteomes" id="UP001186974"/>
    </source>
</evidence>
<dbReference type="EMBL" id="JAWDJW010000499">
    <property type="protein sequence ID" value="KAK3080581.1"/>
    <property type="molecule type" value="Genomic_DNA"/>
</dbReference>
<reference evidence="1" key="1">
    <citation type="submission" date="2024-09" db="EMBL/GenBank/DDBJ databases">
        <title>Black Yeasts Isolated from many extreme environments.</title>
        <authorList>
            <person name="Coleine C."/>
            <person name="Stajich J.E."/>
            <person name="Selbmann L."/>
        </authorList>
    </citation>
    <scope>NUCLEOTIDE SEQUENCE</scope>
    <source>
        <strain evidence="1">CCFEE 5737</strain>
    </source>
</reference>
<organism evidence="1 2">
    <name type="scientific">Coniosporium uncinatum</name>
    <dbReference type="NCBI Taxonomy" id="93489"/>
    <lineage>
        <taxon>Eukaryota</taxon>
        <taxon>Fungi</taxon>
        <taxon>Dikarya</taxon>
        <taxon>Ascomycota</taxon>
        <taxon>Pezizomycotina</taxon>
        <taxon>Dothideomycetes</taxon>
        <taxon>Dothideomycetes incertae sedis</taxon>
        <taxon>Coniosporium</taxon>
    </lineage>
</organism>
<comment type="caution">
    <text evidence="1">The sequence shown here is derived from an EMBL/GenBank/DDBJ whole genome shotgun (WGS) entry which is preliminary data.</text>
</comment>
<keyword evidence="2" id="KW-1185">Reference proteome</keyword>